<comment type="caution">
    <text evidence="1">The sequence shown here is derived from an EMBL/GenBank/DDBJ whole genome shotgun (WGS) entry which is preliminary data.</text>
</comment>
<dbReference type="SUPFAM" id="SSF141371">
    <property type="entry name" value="PilZ domain-like"/>
    <property type="match status" value="1"/>
</dbReference>
<keyword evidence="2" id="KW-1185">Reference proteome</keyword>
<dbReference type="Gene3D" id="2.40.10.220">
    <property type="entry name" value="predicted glycosyltransferase like domains"/>
    <property type="match status" value="1"/>
</dbReference>
<evidence type="ECO:0000313" key="1">
    <source>
        <dbReference type="EMBL" id="MBP5856432.1"/>
    </source>
</evidence>
<protein>
    <submittedName>
        <fullName evidence="1">PilZ domain-containing protein</fullName>
    </submittedName>
</protein>
<dbReference type="Proteomes" id="UP000672602">
    <property type="component" value="Unassembled WGS sequence"/>
</dbReference>
<dbReference type="RefSeq" id="WP_210681007.1">
    <property type="nucleotide sequence ID" value="NZ_JAGMWN010000002.1"/>
</dbReference>
<proteinExistence type="predicted"/>
<reference evidence="1" key="1">
    <citation type="submission" date="2021-04" db="EMBL/GenBank/DDBJ databases">
        <authorList>
            <person name="Zhang D.-C."/>
        </authorList>
    </citation>
    <scope>NUCLEOTIDE SEQUENCE</scope>
    <source>
        <strain evidence="1">CGMCC 1.15697</strain>
    </source>
</reference>
<dbReference type="AlphaFoldDB" id="A0A8J7S6E1"/>
<dbReference type="EMBL" id="JAGMWN010000002">
    <property type="protein sequence ID" value="MBP5856432.1"/>
    <property type="molecule type" value="Genomic_DNA"/>
</dbReference>
<gene>
    <name evidence="1" type="ORF">KAJ83_05395</name>
</gene>
<evidence type="ECO:0000313" key="2">
    <source>
        <dbReference type="Proteomes" id="UP000672602"/>
    </source>
</evidence>
<sequence>MADGEAMKHIERRRQPRYTVSVGFLEIADRTLKVDNVSEDGVGFYTDAALPLVEGEKHQAFLVLQNLEDQFEIPVGFEVRRRIEDYVGAAITYQAPYHRAMVLDFIKANAD</sequence>
<name>A0A8J7S6E1_9PROT</name>
<accession>A0A8J7S6E1</accession>
<organism evidence="1 2">
    <name type="scientific">Marivibrio halodurans</name>
    <dbReference type="NCBI Taxonomy" id="2039722"/>
    <lineage>
        <taxon>Bacteria</taxon>
        <taxon>Pseudomonadati</taxon>
        <taxon>Pseudomonadota</taxon>
        <taxon>Alphaproteobacteria</taxon>
        <taxon>Rhodospirillales</taxon>
        <taxon>Rhodospirillaceae</taxon>
        <taxon>Marivibrio</taxon>
    </lineage>
</organism>